<evidence type="ECO:0000313" key="2">
    <source>
        <dbReference type="EMBL" id="KAH7086984.1"/>
    </source>
</evidence>
<dbReference type="EMBL" id="JAGMVJ010000010">
    <property type="protein sequence ID" value="KAH7086984.1"/>
    <property type="molecule type" value="Genomic_DNA"/>
</dbReference>
<organism evidence="2 3">
    <name type="scientific">Paraphoma chrysanthemicola</name>
    <dbReference type="NCBI Taxonomy" id="798071"/>
    <lineage>
        <taxon>Eukaryota</taxon>
        <taxon>Fungi</taxon>
        <taxon>Dikarya</taxon>
        <taxon>Ascomycota</taxon>
        <taxon>Pezizomycotina</taxon>
        <taxon>Dothideomycetes</taxon>
        <taxon>Pleosporomycetidae</taxon>
        <taxon>Pleosporales</taxon>
        <taxon>Pleosporineae</taxon>
        <taxon>Phaeosphaeriaceae</taxon>
        <taxon>Paraphoma</taxon>
    </lineage>
</organism>
<evidence type="ECO:0000259" key="1">
    <source>
        <dbReference type="Pfam" id="PF24864"/>
    </source>
</evidence>
<name>A0A8K0R7Q2_9PLEO</name>
<dbReference type="AlphaFoldDB" id="A0A8K0R7Q2"/>
<feature type="domain" description="DUF7730" evidence="1">
    <location>
        <begin position="8"/>
        <end position="253"/>
    </location>
</feature>
<reference evidence="2" key="1">
    <citation type="journal article" date="2021" name="Nat. Commun.">
        <title>Genetic determinants of endophytism in the Arabidopsis root mycobiome.</title>
        <authorList>
            <person name="Mesny F."/>
            <person name="Miyauchi S."/>
            <person name="Thiergart T."/>
            <person name="Pickel B."/>
            <person name="Atanasova L."/>
            <person name="Karlsson M."/>
            <person name="Huettel B."/>
            <person name="Barry K.W."/>
            <person name="Haridas S."/>
            <person name="Chen C."/>
            <person name="Bauer D."/>
            <person name="Andreopoulos W."/>
            <person name="Pangilinan J."/>
            <person name="LaButti K."/>
            <person name="Riley R."/>
            <person name="Lipzen A."/>
            <person name="Clum A."/>
            <person name="Drula E."/>
            <person name="Henrissat B."/>
            <person name="Kohler A."/>
            <person name="Grigoriev I.V."/>
            <person name="Martin F.M."/>
            <person name="Hacquard S."/>
        </authorList>
    </citation>
    <scope>NUCLEOTIDE SEQUENCE</scope>
    <source>
        <strain evidence="2">MPI-SDFR-AT-0120</strain>
    </source>
</reference>
<dbReference type="Pfam" id="PF24864">
    <property type="entry name" value="DUF7730"/>
    <property type="match status" value="1"/>
</dbReference>
<sequence>MMYSSTNSQTKSAFFTAPTEIRHAIYAYLLPDRTHLCLSDGKPWFSPCVQDEEDADPGCFRQRMHVTGCITNHFAANSDSLYAHRLMCSWGPHWRCEETATEMQNSRRMGGDAIPRALFLTCKRWLFEAAERVADTVIIHVNDIDTLGFVIAAALSGEIGPDRSVTSTVRTLIVQNLTSLDIGMRLSLSTYSAHATSETLSRTASLHSTFNSMPFAIERMTRLRRLRIWLDHDEPCSWSMVNERALLSPLAPLANLPSLQSSVSLPKLHPKWEAAGRHYTNASAPQPFAVHRRVRQRYHGIKSNDGTLGVEYKPDFPVLYEFAETDMTMEEVERLERRIWEAGDDPIDDIMAFTPACTMSI</sequence>
<accession>A0A8K0R7Q2</accession>
<comment type="caution">
    <text evidence="2">The sequence shown here is derived from an EMBL/GenBank/DDBJ whole genome shotgun (WGS) entry which is preliminary data.</text>
</comment>
<evidence type="ECO:0000313" key="3">
    <source>
        <dbReference type="Proteomes" id="UP000813461"/>
    </source>
</evidence>
<keyword evidence="3" id="KW-1185">Reference proteome</keyword>
<dbReference type="OrthoDB" id="4757095at2759"/>
<dbReference type="InterPro" id="IPR056632">
    <property type="entry name" value="DUF7730"/>
</dbReference>
<dbReference type="Proteomes" id="UP000813461">
    <property type="component" value="Unassembled WGS sequence"/>
</dbReference>
<protein>
    <recommendedName>
        <fullName evidence="1">DUF7730 domain-containing protein</fullName>
    </recommendedName>
</protein>
<proteinExistence type="predicted"/>
<gene>
    <name evidence="2" type="ORF">FB567DRAFT_56509</name>
</gene>